<dbReference type="Proteomes" id="UP000070444">
    <property type="component" value="Unassembled WGS sequence"/>
</dbReference>
<evidence type="ECO:0000313" key="1">
    <source>
        <dbReference type="EMBL" id="KXN74196.1"/>
    </source>
</evidence>
<name>A0A137PGR2_CONC2</name>
<sequence>MSSFNIDDIIWKNLNIPENSVINTLTDLFKVFNTVYVFDNEHTTKHIYFYSNYEKLQGFLDILVEISKEPSKRWSEMKTVQKSVINKVNNIVYLNSSKSLIPISPPYYPKFQYFSEFEQQLSKFDIVMTFSYLQFLIEKLQVIIWYKNPSLTCVSDKEYDYSIACQHIRTYCFYLNHEYSYNDQLISSFSSFDTIIKVESVNVNVNEYKNRGLTSKNVQRFASDIRESKLLKIVSQEGKERFKETVNYMRSIFNYLLFWKGDINLTLSIGYLYFENLSFRSNINAGELDSKLKISKYNTNFSKYLICSKYNIDEICDSIRSKIKFSDTNFNEYILLCCCFHHDNGMLVFDVKFNIENNVMSVTPTIENSKSVIFSRSCPNICQPADIQVKILTRANNIPLEYDEFIQQFIKTIKPVNNSKLIWITHSFIDVWELKKVKSIFINTDIAKIELNQIAISQQSSGHLPSGNVPLIFQSIQIQREIEYLSIDLHATYIDHFFALPIKIRRQNLSYIPNKINVKYFHQLMNLAANIIDCI</sequence>
<proteinExistence type="predicted"/>
<dbReference type="AlphaFoldDB" id="A0A137PGR2"/>
<reference evidence="1 2" key="1">
    <citation type="journal article" date="2015" name="Genome Biol. Evol.">
        <title>Phylogenomic analyses indicate that early fungi evolved digesting cell walls of algal ancestors of land plants.</title>
        <authorList>
            <person name="Chang Y."/>
            <person name="Wang S."/>
            <person name="Sekimoto S."/>
            <person name="Aerts A.L."/>
            <person name="Choi C."/>
            <person name="Clum A."/>
            <person name="LaButti K.M."/>
            <person name="Lindquist E.A."/>
            <person name="Yee Ngan C."/>
            <person name="Ohm R.A."/>
            <person name="Salamov A.A."/>
            <person name="Grigoriev I.V."/>
            <person name="Spatafora J.W."/>
            <person name="Berbee M.L."/>
        </authorList>
    </citation>
    <scope>NUCLEOTIDE SEQUENCE [LARGE SCALE GENOMIC DNA]</scope>
    <source>
        <strain evidence="1 2">NRRL 28638</strain>
    </source>
</reference>
<evidence type="ECO:0000313" key="2">
    <source>
        <dbReference type="Proteomes" id="UP000070444"/>
    </source>
</evidence>
<organism evidence="1 2">
    <name type="scientific">Conidiobolus coronatus (strain ATCC 28846 / CBS 209.66 / NRRL 28638)</name>
    <name type="common">Delacroixia coronata</name>
    <dbReference type="NCBI Taxonomy" id="796925"/>
    <lineage>
        <taxon>Eukaryota</taxon>
        <taxon>Fungi</taxon>
        <taxon>Fungi incertae sedis</taxon>
        <taxon>Zoopagomycota</taxon>
        <taxon>Entomophthoromycotina</taxon>
        <taxon>Entomophthoromycetes</taxon>
        <taxon>Entomophthorales</taxon>
        <taxon>Ancylistaceae</taxon>
        <taxon>Conidiobolus</taxon>
    </lineage>
</organism>
<dbReference type="EMBL" id="KQ964426">
    <property type="protein sequence ID" value="KXN74196.1"/>
    <property type="molecule type" value="Genomic_DNA"/>
</dbReference>
<gene>
    <name evidence="1" type="ORF">CONCODRAFT_2727</name>
</gene>
<accession>A0A137PGR2</accession>
<keyword evidence="2" id="KW-1185">Reference proteome</keyword>
<protein>
    <submittedName>
        <fullName evidence="1">Uncharacterized protein</fullName>
    </submittedName>
</protein>